<evidence type="ECO:0000256" key="2">
    <source>
        <dbReference type="ARBA" id="ARBA00022448"/>
    </source>
</evidence>
<dbReference type="EMBL" id="MDKC01000002">
    <property type="protein sequence ID" value="ODG93503.1"/>
    <property type="molecule type" value="Genomic_DNA"/>
</dbReference>
<gene>
    <name evidence="8" type="ORF">BED47_04265</name>
</gene>
<proteinExistence type="inferred from homology"/>
<evidence type="ECO:0000313" key="9">
    <source>
        <dbReference type="Proteomes" id="UP000094580"/>
    </source>
</evidence>
<accession>A0ABX2ZUP7</accession>
<organism evidence="8 9">
    <name type="scientific">Gottfriedia luciferensis</name>
    <dbReference type="NCBI Taxonomy" id="178774"/>
    <lineage>
        <taxon>Bacteria</taxon>
        <taxon>Bacillati</taxon>
        <taxon>Bacillota</taxon>
        <taxon>Bacilli</taxon>
        <taxon>Bacillales</taxon>
        <taxon>Bacillaceae</taxon>
        <taxon>Gottfriedia</taxon>
    </lineage>
</organism>
<evidence type="ECO:0000256" key="3">
    <source>
        <dbReference type="ARBA" id="ARBA00022692"/>
    </source>
</evidence>
<evidence type="ECO:0000256" key="5">
    <source>
        <dbReference type="ARBA" id="ARBA00023136"/>
    </source>
</evidence>
<evidence type="ECO:0000313" key="8">
    <source>
        <dbReference type="EMBL" id="ODG93503.1"/>
    </source>
</evidence>
<protein>
    <recommendedName>
        <fullName evidence="7">ABC transmembrane type-1 domain-containing protein</fullName>
    </recommendedName>
</protein>
<evidence type="ECO:0000256" key="1">
    <source>
        <dbReference type="ARBA" id="ARBA00004141"/>
    </source>
</evidence>
<evidence type="ECO:0000259" key="7">
    <source>
        <dbReference type="PROSITE" id="PS50928"/>
    </source>
</evidence>
<dbReference type="SUPFAM" id="SSF161098">
    <property type="entry name" value="MetI-like"/>
    <property type="match status" value="1"/>
</dbReference>
<keyword evidence="5 6" id="KW-0472">Membrane</keyword>
<dbReference type="PROSITE" id="PS50928">
    <property type="entry name" value="ABC_TM1"/>
    <property type="match status" value="1"/>
</dbReference>
<dbReference type="PANTHER" id="PTHR43839:SF3">
    <property type="entry name" value="OLIGOPEPTIDE ABC TRANSPORTER, PERMEASE PROTEIN"/>
    <property type="match status" value="1"/>
</dbReference>
<feature type="transmembrane region" description="Helical" evidence="6">
    <location>
        <begin position="209"/>
        <end position="234"/>
    </location>
</feature>
<keyword evidence="2 6" id="KW-0813">Transport</keyword>
<dbReference type="Pfam" id="PF00528">
    <property type="entry name" value="BPD_transp_1"/>
    <property type="match status" value="1"/>
</dbReference>
<evidence type="ECO:0000256" key="6">
    <source>
        <dbReference type="RuleBase" id="RU363032"/>
    </source>
</evidence>
<feature type="transmembrane region" description="Helical" evidence="6">
    <location>
        <begin position="7"/>
        <end position="30"/>
    </location>
</feature>
<dbReference type="PANTHER" id="PTHR43839">
    <property type="entry name" value="OPPC IN A BINDING PROTEIN-DEPENDENT TRANSPORT SYSTEM"/>
    <property type="match status" value="1"/>
</dbReference>
<dbReference type="Proteomes" id="UP000094580">
    <property type="component" value="Unassembled WGS sequence"/>
</dbReference>
<comment type="subcellular location">
    <subcellularLocation>
        <location evidence="6">Cell membrane</location>
        <topology evidence="6">Multi-pass membrane protein</topology>
    </subcellularLocation>
    <subcellularLocation>
        <location evidence="1">Membrane</location>
        <topology evidence="1">Multi-pass membrane protein</topology>
    </subcellularLocation>
</comment>
<feature type="transmembrane region" description="Helical" evidence="6">
    <location>
        <begin position="82"/>
        <end position="107"/>
    </location>
</feature>
<keyword evidence="4 6" id="KW-1133">Transmembrane helix</keyword>
<keyword evidence="9" id="KW-1185">Reference proteome</keyword>
<dbReference type="Gene3D" id="1.10.3720.10">
    <property type="entry name" value="MetI-like"/>
    <property type="match status" value="1"/>
</dbReference>
<name>A0ABX2ZUP7_9BACI</name>
<sequence length="351" mass="40099">MIKNRKYLPIIIGSFIILGLITFSFIYTYFIKDTIKPAPALLYNAEGKLVDTYGYPPSSKYLFGVDRFGRDVFWMVIDGAKYTLSIAIVVGLMRVIFGSLLGTFFGFMNQRLLKIIEPILNAFRFVPAVIIIFPFFVKLNDVPEAAKEKTIAIQITLLIIISIPILMNSIGEEVRDFLKNDFITSSRVIGARNGWIRRKHVIPYLRSRILLLFVQQTIHTLFLLTQLGVFKLFIGGVKVLYLDLGVDRPMSQANEWSAMIGANYIELSIDSWVIIGPSIAFIVSIFAFNLIKLGIERLMENQTVQKKKKPLRNENLYPGLNDFDFVNKENLDEVNRILEEEPKTNGQLLTR</sequence>
<dbReference type="RefSeq" id="WP_069032564.1">
    <property type="nucleotide sequence ID" value="NZ_MDKC01000002.1"/>
</dbReference>
<dbReference type="CDD" id="cd06261">
    <property type="entry name" value="TM_PBP2"/>
    <property type="match status" value="1"/>
</dbReference>
<dbReference type="InterPro" id="IPR035906">
    <property type="entry name" value="MetI-like_sf"/>
</dbReference>
<comment type="similarity">
    <text evidence="6">Belongs to the binding-protein-dependent transport system permease family.</text>
</comment>
<reference evidence="8 9" key="1">
    <citation type="submission" date="2016-07" db="EMBL/GenBank/DDBJ databases">
        <authorList>
            <person name="Townsley L."/>
            <person name="Shank E.A."/>
        </authorList>
    </citation>
    <scope>NUCLEOTIDE SEQUENCE [LARGE SCALE GENOMIC DNA]</scope>
    <source>
        <strain evidence="8 9">CH01</strain>
    </source>
</reference>
<keyword evidence="3 6" id="KW-0812">Transmembrane</keyword>
<feature type="domain" description="ABC transmembrane type-1" evidence="7">
    <location>
        <begin position="80"/>
        <end position="292"/>
    </location>
</feature>
<dbReference type="InterPro" id="IPR000515">
    <property type="entry name" value="MetI-like"/>
</dbReference>
<evidence type="ECO:0000256" key="4">
    <source>
        <dbReference type="ARBA" id="ARBA00022989"/>
    </source>
</evidence>
<feature type="transmembrane region" description="Helical" evidence="6">
    <location>
        <begin position="119"/>
        <end position="139"/>
    </location>
</feature>
<comment type="caution">
    <text evidence="8">The sequence shown here is derived from an EMBL/GenBank/DDBJ whole genome shotgun (WGS) entry which is preliminary data.</text>
</comment>
<feature type="transmembrane region" description="Helical" evidence="6">
    <location>
        <begin position="272"/>
        <end position="291"/>
    </location>
</feature>
<feature type="transmembrane region" description="Helical" evidence="6">
    <location>
        <begin position="151"/>
        <end position="170"/>
    </location>
</feature>